<name>A0A517WJJ7_9PLAN</name>
<reference evidence="1 2" key="1">
    <citation type="submission" date="2019-02" db="EMBL/GenBank/DDBJ databases">
        <title>Deep-cultivation of Planctomycetes and their phenomic and genomic characterization uncovers novel biology.</title>
        <authorList>
            <person name="Wiegand S."/>
            <person name="Jogler M."/>
            <person name="Boedeker C."/>
            <person name="Pinto D."/>
            <person name="Vollmers J."/>
            <person name="Rivas-Marin E."/>
            <person name="Kohn T."/>
            <person name="Peeters S.H."/>
            <person name="Heuer A."/>
            <person name="Rast P."/>
            <person name="Oberbeckmann S."/>
            <person name="Bunk B."/>
            <person name="Jeske O."/>
            <person name="Meyerdierks A."/>
            <person name="Storesund J.E."/>
            <person name="Kallscheuer N."/>
            <person name="Luecker S."/>
            <person name="Lage O.M."/>
            <person name="Pohl T."/>
            <person name="Merkel B.J."/>
            <person name="Hornburger P."/>
            <person name="Mueller R.-W."/>
            <person name="Bruemmer F."/>
            <person name="Labrenz M."/>
            <person name="Spormann A.M."/>
            <person name="Op den Camp H."/>
            <person name="Overmann J."/>
            <person name="Amann R."/>
            <person name="Jetten M.S.M."/>
            <person name="Mascher T."/>
            <person name="Medema M.H."/>
            <person name="Devos D.P."/>
            <person name="Kaster A.-K."/>
            <person name="Ovreas L."/>
            <person name="Rohde M."/>
            <person name="Galperin M.Y."/>
            <person name="Jogler C."/>
        </authorList>
    </citation>
    <scope>NUCLEOTIDE SEQUENCE [LARGE SCALE GENOMIC DNA]</scope>
    <source>
        <strain evidence="1 2">V6</strain>
    </source>
</reference>
<organism evidence="1 2">
    <name type="scientific">Gimesia chilikensis</name>
    <dbReference type="NCBI Taxonomy" id="2605989"/>
    <lineage>
        <taxon>Bacteria</taxon>
        <taxon>Pseudomonadati</taxon>
        <taxon>Planctomycetota</taxon>
        <taxon>Planctomycetia</taxon>
        <taxon>Planctomycetales</taxon>
        <taxon>Planctomycetaceae</taxon>
        <taxon>Gimesia</taxon>
    </lineage>
</organism>
<gene>
    <name evidence="1" type="ORF">V6x_51620</name>
</gene>
<protein>
    <submittedName>
        <fullName evidence="1">Uncharacterized protein</fullName>
    </submittedName>
</protein>
<sequence>MPIRFYVLLDNGQILPFLFDRSETVSENRITLEKPISLDIESSDGQIVCLSVDVERSRLFTTSTSLPANWVAIHELNLDGSFIRRGELKKTPSAGVTACGSLGAVSNINSGIFLWHPNQPLLIPLAPQNIRGIDEIPRPGLWWPEQGILFLPNSKSDLVVYDVGAGVPHVLSLRKFEIEPYRGGDDQHLGVVSIHLHLDKLTIAWSSTSPISGPDPKFESIVRQYHALKFVELMRKGKSLKEAKQNKSDFPEVSIHEQISTVLFHPPITADDPEELFVTGFPNGQFRRYIKETPDPGNPPRPRPPIWKLADNLKLKDYLSSLDPPITTEYARFLHLIPNA</sequence>
<dbReference type="Proteomes" id="UP000320722">
    <property type="component" value="Chromosome"/>
</dbReference>
<evidence type="ECO:0000313" key="2">
    <source>
        <dbReference type="Proteomes" id="UP000320722"/>
    </source>
</evidence>
<accession>A0A517WJJ7</accession>
<dbReference type="EMBL" id="CP036347">
    <property type="protein sequence ID" value="QDU05425.1"/>
    <property type="molecule type" value="Genomic_DNA"/>
</dbReference>
<proteinExistence type="predicted"/>
<dbReference type="AlphaFoldDB" id="A0A517WJJ7"/>
<dbReference type="RefSeq" id="WP_145043724.1">
    <property type="nucleotide sequence ID" value="NZ_CP036347.1"/>
</dbReference>
<evidence type="ECO:0000313" key="1">
    <source>
        <dbReference type="EMBL" id="QDU05425.1"/>
    </source>
</evidence>